<dbReference type="AlphaFoldDB" id="W7JSV3"/>
<organism evidence="2 3">
    <name type="scientific">Plasmodium falciparum (isolate NF54)</name>
    <dbReference type="NCBI Taxonomy" id="5843"/>
    <lineage>
        <taxon>Eukaryota</taxon>
        <taxon>Sar</taxon>
        <taxon>Alveolata</taxon>
        <taxon>Apicomplexa</taxon>
        <taxon>Aconoidasida</taxon>
        <taxon>Haemosporida</taxon>
        <taxon>Plasmodiidae</taxon>
        <taxon>Plasmodium</taxon>
        <taxon>Plasmodium (Laverania)</taxon>
    </lineage>
</organism>
<dbReference type="InterPro" id="IPR021859">
    <property type="entry name" value="XTBD"/>
</dbReference>
<evidence type="ECO:0000313" key="2">
    <source>
        <dbReference type="EMBL" id="EWC87998.1"/>
    </source>
</evidence>
<dbReference type="OMA" id="YLSCTYS"/>
<reference evidence="2 3" key="1">
    <citation type="submission" date="2013-02" db="EMBL/GenBank/DDBJ databases">
        <title>The Genome Sequence of Plasmodium falciparum NF54.</title>
        <authorList>
            <consortium name="The Broad Institute Genome Sequencing Platform"/>
            <consortium name="The Broad Institute Genome Sequencing Center for Infectious Disease"/>
            <person name="Neafsey D."/>
            <person name="Cheeseman I."/>
            <person name="Volkman S."/>
            <person name="Adams J."/>
            <person name="Walker B."/>
            <person name="Young S.K."/>
            <person name="Zeng Q."/>
            <person name="Gargeya S."/>
            <person name="Fitzgerald M."/>
            <person name="Haas B."/>
            <person name="Abouelleil A."/>
            <person name="Alvarado L."/>
            <person name="Arachchi H.M."/>
            <person name="Berlin A.M."/>
            <person name="Chapman S.B."/>
            <person name="Dewar J."/>
            <person name="Goldberg J."/>
            <person name="Griggs A."/>
            <person name="Gujja S."/>
            <person name="Hansen M."/>
            <person name="Howarth C."/>
            <person name="Imamovic A."/>
            <person name="Larimer J."/>
            <person name="McCowan C."/>
            <person name="Murphy C."/>
            <person name="Neiman D."/>
            <person name="Pearson M."/>
            <person name="Priest M."/>
            <person name="Roberts A."/>
            <person name="Saif S."/>
            <person name="Shea T."/>
            <person name="Sisk P."/>
            <person name="Sykes S."/>
            <person name="Wortman J."/>
            <person name="Nusbaum C."/>
            <person name="Birren B."/>
        </authorList>
    </citation>
    <scope>NUCLEOTIDE SEQUENCE [LARGE SCALE GENOMIC DNA]</scope>
    <source>
        <strain evidence="2 3">NF54</strain>
    </source>
</reference>
<evidence type="ECO:0000313" key="3">
    <source>
        <dbReference type="Proteomes" id="UP000030673"/>
    </source>
</evidence>
<dbReference type="PROSITE" id="PS51827">
    <property type="entry name" value="XTBD"/>
    <property type="match status" value="1"/>
</dbReference>
<sequence>FFKIFIYMMDNKTEENIFENMTREEKEVLLEANTKREWESYGQWLKRKEFLLKMLNYHKEHNLQIDVEKFCKMGHMYYNVKYLSCSYNSEVLEEMKKYEQS</sequence>
<dbReference type="EMBL" id="KE123835">
    <property type="protein sequence ID" value="EWC87998.1"/>
    <property type="molecule type" value="Genomic_DNA"/>
</dbReference>
<name>W7JSV3_PLAFO</name>
<protein>
    <recommendedName>
        <fullName evidence="1">XRN2-binding (XTBD) domain-containing protein</fullName>
    </recommendedName>
</protein>
<feature type="domain" description="XRN2-binding (XTBD)" evidence="1">
    <location>
        <begin position="31"/>
        <end position="101"/>
    </location>
</feature>
<evidence type="ECO:0000259" key="1">
    <source>
        <dbReference type="PROSITE" id="PS51827"/>
    </source>
</evidence>
<keyword evidence="3" id="KW-1185">Reference proteome</keyword>
<proteinExistence type="predicted"/>
<gene>
    <name evidence="2" type="ORF">PFNF54_03228</name>
</gene>
<feature type="non-terminal residue" evidence="2">
    <location>
        <position position="1"/>
    </location>
</feature>
<dbReference type="Proteomes" id="UP000030673">
    <property type="component" value="Unassembled WGS sequence"/>
</dbReference>
<dbReference type="Pfam" id="PF11952">
    <property type="entry name" value="XTBD"/>
    <property type="match status" value="1"/>
</dbReference>
<accession>W7JSV3</accession>